<accession>A0ABP8U3T4</accession>
<protein>
    <submittedName>
        <fullName evidence="1">Uncharacterized protein</fullName>
    </submittedName>
</protein>
<dbReference type="Proteomes" id="UP001501442">
    <property type="component" value="Unassembled WGS sequence"/>
</dbReference>
<evidence type="ECO:0000313" key="1">
    <source>
        <dbReference type="EMBL" id="GAA4623254.1"/>
    </source>
</evidence>
<evidence type="ECO:0000313" key="2">
    <source>
        <dbReference type="Proteomes" id="UP001501442"/>
    </source>
</evidence>
<gene>
    <name evidence="1" type="ORF">GCM10023196_018720</name>
</gene>
<dbReference type="EMBL" id="BAABHK010000002">
    <property type="protein sequence ID" value="GAA4623254.1"/>
    <property type="molecule type" value="Genomic_DNA"/>
</dbReference>
<comment type="caution">
    <text evidence="1">The sequence shown here is derived from an EMBL/GenBank/DDBJ whole genome shotgun (WGS) entry which is preliminary data.</text>
</comment>
<sequence length="138" mass="14625">MTGEHADVVPLMRLPISGWTVRVGRAAADRAALEVYEGRRLTDVCVATPVSVSILRGAWRNPRGGPGWALAWGQLPAGVSAVTAEFTGSGRTPVISRVPAVIIERTYWVAEASGDFAGVTVHAGPALISGRLRRVRGR</sequence>
<reference evidence="2" key="1">
    <citation type="journal article" date="2019" name="Int. J. Syst. Evol. Microbiol.">
        <title>The Global Catalogue of Microorganisms (GCM) 10K type strain sequencing project: providing services to taxonomists for standard genome sequencing and annotation.</title>
        <authorList>
            <consortium name="The Broad Institute Genomics Platform"/>
            <consortium name="The Broad Institute Genome Sequencing Center for Infectious Disease"/>
            <person name="Wu L."/>
            <person name="Ma J."/>
        </authorList>
    </citation>
    <scope>NUCLEOTIDE SEQUENCE [LARGE SCALE GENOMIC DNA]</scope>
    <source>
        <strain evidence="2">JCM 17939</strain>
    </source>
</reference>
<keyword evidence="2" id="KW-1185">Reference proteome</keyword>
<name>A0ABP8U3T4_9ACTN</name>
<dbReference type="RefSeq" id="WP_345430251.1">
    <property type="nucleotide sequence ID" value="NZ_BAABHK010000002.1"/>
</dbReference>
<proteinExistence type="predicted"/>
<organism evidence="1 2">
    <name type="scientific">Actinoallomurus vinaceus</name>
    <dbReference type="NCBI Taxonomy" id="1080074"/>
    <lineage>
        <taxon>Bacteria</taxon>
        <taxon>Bacillati</taxon>
        <taxon>Actinomycetota</taxon>
        <taxon>Actinomycetes</taxon>
        <taxon>Streptosporangiales</taxon>
        <taxon>Thermomonosporaceae</taxon>
        <taxon>Actinoallomurus</taxon>
    </lineage>
</organism>